<evidence type="ECO:0000256" key="6">
    <source>
        <dbReference type="ARBA" id="ARBA00067332"/>
    </source>
</evidence>
<name>A0A7X0MF13_9HYPH</name>
<keyword evidence="4" id="KW-0804">Transcription</keyword>
<dbReference type="GO" id="GO:0006351">
    <property type="term" value="P:DNA-templated transcription"/>
    <property type="evidence" value="ECO:0007669"/>
    <property type="project" value="TreeGrafter"/>
</dbReference>
<accession>A0A7X0MF13</accession>
<dbReference type="FunFam" id="1.10.10.10:FF:000001">
    <property type="entry name" value="LysR family transcriptional regulator"/>
    <property type="match status" value="1"/>
</dbReference>
<dbReference type="GO" id="GO:0003700">
    <property type="term" value="F:DNA-binding transcription factor activity"/>
    <property type="evidence" value="ECO:0007669"/>
    <property type="project" value="InterPro"/>
</dbReference>
<proteinExistence type="inferred from homology"/>
<evidence type="ECO:0000313" key="9">
    <source>
        <dbReference type="EMBL" id="MBB6488497.1"/>
    </source>
</evidence>
<dbReference type="PROSITE" id="PS50931">
    <property type="entry name" value="HTH_LYSR"/>
    <property type="match status" value="1"/>
</dbReference>
<dbReference type="GO" id="GO:0043565">
    <property type="term" value="F:sequence-specific DNA binding"/>
    <property type="evidence" value="ECO:0007669"/>
    <property type="project" value="TreeGrafter"/>
</dbReference>
<evidence type="ECO:0000256" key="1">
    <source>
        <dbReference type="ARBA" id="ARBA00009437"/>
    </source>
</evidence>
<dbReference type="PANTHER" id="PTHR30537:SF74">
    <property type="entry name" value="HTH-TYPE TRANSCRIPTIONAL REGULATOR TRPI"/>
    <property type="match status" value="1"/>
</dbReference>
<dbReference type="Gene3D" id="1.10.10.10">
    <property type="entry name" value="Winged helix-like DNA-binding domain superfamily/Winged helix DNA-binding domain"/>
    <property type="match status" value="1"/>
</dbReference>
<dbReference type="PRINTS" id="PR00039">
    <property type="entry name" value="HTHLYSR"/>
</dbReference>
<evidence type="ECO:0000256" key="3">
    <source>
        <dbReference type="ARBA" id="ARBA00023125"/>
    </source>
</evidence>
<comment type="function">
    <text evidence="5">Transcriptional regulator of the ttuABCDE tartrate utilization operon.</text>
</comment>
<dbReference type="CDD" id="cd08432">
    <property type="entry name" value="PBP2_GcdR_TrpI_HvrB_AmpR_like"/>
    <property type="match status" value="1"/>
</dbReference>
<evidence type="ECO:0000313" key="10">
    <source>
        <dbReference type="Proteomes" id="UP000565576"/>
    </source>
</evidence>
<protein>
    <recommendedName>
        <fullName evidence="6">HTH-type transcriptional regulator TtuA</fullName>
    </recommendedName>
    <alternativeName>
        <fullName evidence="7">Tartrate utilization transcriptional regulator</fullName>
    </alternativeName>
</protein>
<dbReference type="RefSeq" id="WP_184710127.1">
    <property type="nucleotide sequence ID" value="NZ_JACHBG010000023.1"/>
</dbReference>
<keyword evidence="2" id="KW-0805">Transcription regulation</keyword>
<dbReference type="Pfam" id="PF00126">
    <property type="entry name" value="HTH_1"/>
    <property type="match status" value="1"/>
</dbReference>
<dbReference type="SUPFAM" id="SSF46785">
    <property type="entry name" value="Winged helix' DNA-binding domain"/>
    <property type="match status" value="1"/>
</dbReference>
<evidence type="ECO:0000256" key="5">
    <source>
        <dbReference type="ARBA" id="ARBA00054626"/>
    </source>
</evidence>
<dbReference type="SUPFAM" id="SSF53850">
    <property type="entry name" value="Periplasmic binding protein-like II"/>
    <property type="match status" value="1"/>
</dbReference>
<reference evidence="9 10" key="1">
    <citation type="submission" date="2020-08" db="EMBL/GenBank/DDBJ databases">
        <title>Genomic Encyclopedia of Type Strains, Phase IV (KMG-V): Genome sequencing to study the core and pangenomes of soil and plant-associated prokaryotes.</title>
        <authorList>
            <person name="Whitman W."/>
        </authorList>
    </citation>
    <scope>NUCLEOTIDE SEQUENCE [LARGE SCALE GENOMIC DNA]</scope>
    <source>
        <strain evidence="9 10">SEMIA 4060</strain>
    </source>
</reference>
<keyword evidence="3 9" id="KW-0238">DNA-binding</keyword>
<gene>
    <name evidence="9" type="ORF">GGD46_005813</name>
</gene>
<sequence>MEPRFDHNRLPPLQTLQTFSVVAETGSFTAAAAELNLSQSAISRQVQQLEHYFGCSLFERHTRKVALTERGMALIPIVDGLLASLKTSFEATRTTVRSLTIRMPPTFARKWFLPRLPDLHSHHEDLNINIDTAWFLRPTFSVGDIDMLITYGNGRWPGMDVLPLLREQLTPMCSPQFLSKLGDPPEVKNLQNCVLLHSNPRHSDWTLWLQADGAYSFQAARHQVFDTQDFAMTAAASGYGVTMGDLAFSRQDLESGELVAPFERIIESGYGYYALWPARAEARQKVRAFSDWLGHTCNAGPDGFDKDRTEASA</sequence>
<feature type="domain" description="HTH lysR-type" evidence="8">
    <location>
        <begin position="11"/>
        <end position="68"/>
    </location>
</feature>
<dbReference type="InterPro" id="IPR058163">
    <property type="entry name" value="LysR-type_TF_proteobact-type"/>
</dbReference>
<evidence type="ECO:0000256" key="4">
    <source>
        <dbReference type="ARBA" id="ARBA00023163"/>
    </source>
</evidence>
<evidence type="ECO:0000256" key="7">
    <source>
        <dbReference type="ARBA" id="ARBA00083243"/>
    </source>
</evidence>
<dbReference type="InterPro" id="IPR000847">
    <property type="entry name" value="LysR_HTH_N"/>
</dbReference>
<dbReference type="InterPro" id="IPR036390">
    <property type="entry name" value="WH_DNA-bd_sf"/>
</dbReference>
<dbReference type="InterPro" id="IPR036388">
    <property type="entry name" value="WH-like_DNA-bd_sf"/>
</dbReference>
<dbReference type="PANTHER" id="PTHR30537">
    <property type="entry name" value="HTH-TYPE TRANSCRIPTIONAL REGULATOR"/>
    <property type="match status" value="1"/>
</dbReference>
<organism evidence="9 10">
    <name type="scientific">Rhizobium lusitanum</name>
    <dbReference type="NCBI Taxonomy" id="293958"/>
    <lineage>
        <taxon>Bacteria</taxon>
        <taxon>Pseudomonadati</taxon>
        <taxon>Pseudomonadota</taxon>
        <taxon>Alphaproteobacteria</taxon>
        <taxon>Hyphomicrobiales</taxon>
        <taxon>Rhizobiaceae</taxon>
        <taxon>Rhizobium/Agrobacterium group</taxon>
        <taxon>Rhizobium</taxon>
    </lineage>
</organism>
<dbReference type="InterPro" id="IPR005119">
    <property type="entry name" value="LysR_subst-bd"/>
</dbReference>
<comment type="caution">
    <text evidence="9">The sequence shown here is derived from an EMBL/GenBank/DDBJ whole genome shotgun (WGS) entry which is preliminary data.</text>
</comment>
<comment type="similarity">
    <text evidence="1">Belongs to the LysR transcriptional regulatory family.</text>
</comment>
<dbReference type="Pfam" id="PF03466">
    <property type="entry name" value="LysR_substrate"/>
    <property type="match status" value="1"/>
</dbReference>
<dbReference type="Gene3D" id="3.40.190.10">
    <property type="entry name" value="Periplasmic binding protein-like II"/>
    <property type="match status" value="2"/>
</dbReference>
<evidence type="ECO:0000256" key="2">
    <source>
        <dbReference type="ARBA" id="ARBA00023015"/>
    </source>
</evidence>
<dbReference type="AlphaFoldDB" id="A0A7X0MF13"/>
<dbReference type="Proteomes" id="UP000565576">
    <property type="component" value="Unassembled WGS sequence"/>
</dbReference>
<dbReference type="EMBL" id="JACHBG010000023">
    <property type="protein sequence ID" value="MBB6488497.1"/>
    <property type="molecule type" value="Genomic_DNA"/>
</dbReference>
<evidence type="ECO:0000259" key="8">
    <source>
        <dbReference type="PROSITE" id="PS50931"/>
    </source>
</evidence>